<dbReference type="EMBL" id="JACHBQ010000001">
    <property type="protein sequence ID" value="MBB5642757.1"/>
    <property type="molecule type" value="Genomic_DNA"/>
</dbReference>
<protein>
    <recommendedName>
        <fullName evidence="4">DUF1643 domain-containing protein</fullName>
    </recommendedName>
</protein>
<feature type="region of interest" description="Disordered" evidence="1">
    <location>
        <begin position="157"/>
        <end position="177"/>
    </location>
</feature>
<comment type="caution">
    <text evidence="2">The sequence shown here is derived from an EMBL/GenBank/DDBJ whole genome shotgun (WGS) entry which is preliminary data.</text>
</comment>
<evidence type="ECO:0000313" key="2">
    <source>
        <dbReference type="EMBL" id="MBB5642757.1"/>
    </source>
</evidence>
<gene>
    <name evidence="2" type="ORF">BJ997_003305</name>
</gene>
<evidence type="ECO:0000313" key="3">
    <source>
        <dbReference type="Proteomes" id="UP000561726"/>
    </source>
</evidence>
<dbReference type="Proteomes" id="UP000561726">
    <property type="component" value="Unassembled WGS sequence"/>
</dbReference>
<dbReference type="InterPro" id="IPR012441">
    <property type="entry name" value="DUF1643"/>
</dbReference>
<dbReference type="Pfam" id="PF07799">
    <property type="entry name" value="DUF1643"/>
    <property type="match status" value="1"/>
</dbReference>
<proteinExistence type="predicted"/>
<organism evidence="2 3">
    <name type="scientific">Cryobacterium roopkundense</name>
    <dbReference type="NCBI Taxonomy" id="1001240"/>
    <lineage>
        <taxon>Bacteria</taxon>
        <taxon>Bacillati</taxon>
        <taxon>Actinomycetota</taxon>
        <taxon>Actinomycetes</taxon>
        <taxon>Micrococcales</taxon>
        <taxon>Microbacteriaceae</taxon>
        <taxon>Cryobacterium</taxon>
    </lineage>
</organism>
<accession>A0A7W9E4J9</accession>
<evidence type="ECO:0000256" key="1">
    <source>
        <dbReference type="SAM" id="MobiDB-lite"/>
    </source>
</evidence>
<dbReference type="RefSeq" id="WP_052542013.1">
    <property type="nucleotide sequence ID" value="NZ_JACHBQ010000001.1"/>
</dbReference>
<evidence type="ECO:0008006" key="4">
    <source>
        <dbReference type="Google" id="ProtNLM"/>
    </source>
</evidence>
<reference evidence="2 3" key="1">
    <citation type="submission" date="2020-08" db="EMBL/GenBank/DDBJ databases">
        <title>Sequencing the genomes of 1000 actinobacteria strains.</title>
        <authorList>
            <person name="Klenk H.-P."/>
        </authorList>
    </citation>
    <scope>NUCLEOTIDE SEQUENCE [LARGE SCALE GENOMIC DNA]</scope>
    <source>
        <strain evidence="2 3">DSM 21065</strain>
    </source>
</reference>
<name>A0A7W9E4J9_9MICO</name>
<dbReference type="AlphaFoldDB" id="A0A7W9E4J9"/>
<sequence>MTDYSPGQTPTFWDPNPSAMTYRFLLGCTTHASLTDPPLVAIGMNPSRADEHASDKTVNRIIEASVDHGFPGWIMLNLYPERETSPGDLSDFDPALSAANCAAIERVIVAYRVSEVLGAWGNPNSTIRLAKADVLATLTRLGVRVFYLDDLTAANEPRHPTPRTGRLPMAGPKRYLT</sequence>
<dbReference type="OrthoDB" id="9807577at2"/>